<protein>
    <submittedName>
        <fullName evidence="1 3">Uncharacterized protein</fullName>
    </submittedName>
</protein>
<dbReference type="WBParaSite" id="TTAC_0000089001-mRNA-1">
    <property type="protein sequence ID" value="TTAC_0000089001-mRNA-1"/>
    <property type="gene ID" value="TTAC_0000089001"/>
</dbReference>
<gene>
    <name evidence="1" type="ORF">TTAC_LOCUS891</name>
</gene>
<evidence type="ECO:0000313" key="2">
    <source>
        <dbReference type="Proteomes" id="UP000274429"/>
    </source>
</evidence>
<reference evidence="1 2" key="2">
    <citation type="submission" date="2018-11" db="EMBL/GenBank/DDBJ databases">
        <authorList>
            <consortium name="Pathogen Informatics"/>
        </authorList>
    </citation>
    <scope>NUCLEOTIDE SEQUENCE [LARGE SCALE GENOMIC DNA]</scope>
</reference>
<accession>A0A0R3WJN3</accession>
<sequence>MASDMAVSKLDISKNLLQMNFMRRTLIALEKLEKPAKQEELPSMTEFQFPMPQPVVDVLRRRLEVVSRRPVVRHVPGRIGVANFGLRASYGGFNLYLSAESNATLKAPGTEVDQKVNVGIRQKFTKRRSSSNRKRRSHGGLYRSQSNLQFVLLFRWIFLRTGQETH</sequence>
<evidence type="ECO:0000313" key="1">
    <source>
        <dbReference type="EMBL" id="VDM17136.1"/>
    </source>
</evidence>
<organism evidence="3">
    <name type="scientific">Hydatigena taeniaeformis</name>
    <name type="common">Feline tapeworm</name>
    <name type="synonym">Taenia taeniaeformis</name>
    <dbReference type="NCBI Taxonomy" id="6205"/>
    <lineage>
        <taxon>Eukaryota</taxon>
        <taxon>Metazoa</taxon>
        <taxon>Spiralia</taxon>
        <taxon>Lophotrochozoa</taxon>
        <taxon>Platyhelminthes</taxon>
        <taxon>Cestoda</taxon>
        <taxon>Eucestoda</taxon>
        <taxon>Cyclophyllidea</taxon>
        <taxon>Taeniidae</taxon>
        <taxon>Hydatigera</taxon>
    </lineage>
</organism>
<dbReference type="Proteomes" id="UP000274429">
    <property type="component" value="Unassembled WGS sequence"/>
</dbReference>
<reference evidence="3" key="1">
    <citation type="submission" date="2017-02" db="UniProtKB">
        <authorList>
            <consortium name="WormBaseParasite"/>
        </authorList>
    </citation>
    <scope>IDENTIFICATION</scope>
</reference>
<dbReference type="AlphaFoldDB" id="A0A0R3WJN3"/>
<evidence type="ECO:0000313" key="3">
    <source>
        <dbReference type="WBParaSite" id="TTAC_0000089001-mRNA-1"/>
    </source>
</evidence>
<dbReference type="EMBL" id="UYWX01000121">
    <property type="protein sequence ID" value="VDM17136.1"/>
    <property type="molecule type" value="Genomic_DNA"/>
</dbReference>
<name>A0A0R3WJN3_HYDTA</name>
<proteinExistence type="predicted"/>
<dbReference type="OrthoDB" id="6282549at2759"/>
<keyword evidence="2" id="KW-1185">Reference proteome</keyword>